<dbReference type="CDD" id="cd22326">
    <property type="entry name" value="FAN1-like"/>
    <property type="match status" value="1"/>
</dbReference>
<feature type="domain" description="VRR-NUC" evidence="10">
    <location>
        <begin position="791"/>
        <end position="895"/>
    </location>
</feature>
<dbReference type="Pfam" id="PF08774">
    <property type="entry name" value="VRR_NUC"/>
    <property type="match status" value="1"/>
</dbReference>
<proteinExistence type="inferred from homology"/>
<comment type="function">
    <text evidence="8">Nuclease required for the repair of DNA interstrand cross-links (ICL). Acts as a 5'-3' exonuclease that anchors at a cut end of DNA and cleaves DNA successively at every third nucleotide, allowing to excise an ICL from one strand through flanking incisions.</text>
</comment>
<comment type="similarity">
    <text evidence="2 8">Belongs to the FAN1 family.</text>
</comment>
<evidence type="ECO:0000259" key="10">
    <source>
        <dbReference type="SMART" id="SM00990"/>
    </source>
</evidence>
<dbReference type="Proteomes" id="UP000504606">
    <property type="component" value="Unplaced"/>
</dbReference>
<dbReference type="SMART" id="SM00990">
    <property type="entry name" value="VRR_NUC"/>
    <property type="match status" value="1"/>
</dbReference>
<evidence type="ECO:0000256" key="2">
    <source>
        <dbReference type="ARBA" id="ARBA00005533"/>
    </source>
</evidence>
<dbReference type="AlphaFoldDB" id="A0A6J1SY66"/>
<keyword evidence="11" id="KW-1185">Reference proteome</keyword>
<evidence type="ECO:0000256" key="9">
    <source>
        <dbReference type="SAM" id="MobiDB-lite"/>
    </source>
</evidence>
<dbReference type="RefSeq" id="XP_026284295.2">
    <property type="nucleotide sequence ID" value="XM_026428510.2"/>
</dbReference>
<dbReference type="GO" id="GO:0036297">
    <property type="term" value="P:interstrand cross-link repair"/>
    <property type="evidence" value="ECO:0007669"/>
    <property type="project" value="InterPro"/>
</dbReference>
<evidence type="ECO:0000256" key="6">
    <source>
        <dbReference type="ARBA" id="ARBA00022842"/>
    </source>
</evidence>
<dbReference type="RefSeq" id="XP_052120783.1">
    <property type="nucleotide sequence ID" value="XM_052264823.1"/>
</dbReference>
<evidence type="ECO:0000256" key="1">
    <source>
        <dbReference type="ARBA" id="ARBA00000983"/>
    </source>
</evidence>
<keyword evidence="8" id="KW-0227">DNA damage</keyword>
<comment type="catalytic activity">
    <reaction evidence="1 8">
        <text>Hydrolytically removes 5'-nucleotides successively from the 3'-hydroxy termini of 3'-hydroxy-terminated oligonucleotides.</text>
        <dbReference type="EC" id="3.1.4.1"/>
    </reaction>
</comment>
<feature type="compositionally biased region" description="Polar residues" evidence="9">
    <location>
        <begin position="139"/>
        <end position="155"/>
    </location>
</feature>
<dbReference type="InterPro" id="IPR049132">
    <property type="entry name" value="FAN1-like_euk"/>
</dbReference>
<dbReference type="EC" id="3.1.4.1" evidence="8"/>
<dbReference type="PANTHER" id="PTHR15749">
    <property type="entry name" value="FANCONI-ASSOCIATED NUCLEASE 1"/>
    <property type="match status" value="1"/>
</dbReference>
<organism evidence="11 12">
    <name type="scientific">Frankliniella occidentalis</name>
    <name type="common">Western flower thrips</name>
    <name type="synonym">Euthrips occidentalis</name>
    <dbReference type="NCBI Taxonomy" id="133901"/>
    <lineage>
        <taxon>Eukaryota</taxon>
        <taxon>Metazoa</taxon>
        <taxon>Ecdysozoa</taxon>
        <taxon>Arthropoda</taxon>
        <taxon>Hexapoda</taxon>
        <taxon>Insecta</taxon>
        <taxon>Pterygota</taxon>
        <taxon>Neoptera</taxon>
        <taxon>Paraneoptera</taxon>
        <taxon>Thysanoptera</taxon>
        <taxon>Terebrantia</taxon>
        <taxon>Thripoidea</taxon>
        <taxon>Thripidae</taxon>
        <taxon>Frankliniella</taxon>
    </lineage>
</organism>
<evidence type="ECO:0000313" key="12">
    <source>
        <dbReference type="RefSeq" id="XP_026284295.2"/>
    </source>
</evidence>
<dbReference type="KEGG" id="foc:113210490"/>
<keyword evidence="6 8" id="KW-0460">Magnesium</keyword>
<keyword evidence="8" id="KW-0234">DNA repair</keyword>
<dbReference type="Pfam" id="PF21170">
    <property type="entry name" value="FAN1_TPR"/>
    <property type="match status" value="1"/>
</dbReference>
<evidence type="ECO:0000313" key="11">
    <source>
        <dbReference type="Proteomes" id="UP000504606"/>
    </source>
</evidence>
<dbReference type="GO" id="GO:0017108">
    <property type="term" value="F:5'-flap endonuclease activity"/>
    <property type="evidence" value="ECO:0007669"/>
    <property type="project" value="TreeGrafter"/>
</dbReference>
<dbReference type="Gene3D" id="3.40.1350.10">
    <property type="match status" value="1"/>
</dbReference>
<feature type="region of interest" description="Disordered" evidence="9">
    <location>
        <begin position="57"/>
        <end position="156"/>
    </location>
</feature>
<dbReference type="GO" id="GO:0046872">
    <property type="term" value="F:metal ion binding"/>
    <property type="evidence" value="ECO:0007669"/>
    <property type="project" value="UniProtKB-KW"/>
</dbReference>
<comment type="cofactor">
    <cofactor evidence="8">
        <name>Mg(2+)</name>
        <dbReference type="ChEBI" id="CHEBI:18420"/>
    </cofactor>
    <cofactor evidence="8">
        <name>Mn(2+)</name>
        <dbReference type="ChEBI" id="CHEBI:29035"/>
    </cofactor>
</comment>
<dbReference type="InterPro" id="IPR011856">
    <property type="entry name" value="tRNA_endonuc-like_dom_sf"/>
</dbReference>
<evidence type="ECO:0000256" key="5">
    <source>
        <dbReference type="ARBA" id="ARBA00022801"/>
    </source>
</evidence>
<protein>
    <recommendedName>
        <fullName evidence="8">Fanconi-associated nuclease</fullName>
        <ecNumber evidence="8">3.1.4.1</ecNumber>
    </recommendedName>
</protein>
<name>A0A6J1SY66_FRAOC</name>
<feature type="region of interest" description="Disordered" evidence="9">
    <location>
        <begin position="174"/>
        <end position="256"/>
    </location>
</feature>
<dbReference type="OrthoDB" id="76364at2759"/>
<keyword evidence="7 8" id="KW-0464">Manganese</keyword>
<evidence type="ECO:0000256" key="3">
    <source>
        <dbReference type="ARBA" id="ARBA00022722"/>
    </source>
</evidence>
<dbReference type="InterPro" id="IPR014883">
    <property type="entry name" value="VRR_NUC"/>
</dbReference>
<evidence type="ECO:0000313" key="13">
    <source>
        <dbReference type="RefSeq" id="XP_052120783.1"/>
    </source>
</evidence>
<dbReference type="InterPro" id="IPR033315">
    <property type="entry name" value="Fan1-like"/>
</dbReference>
<comment type="subcellular location">
    <subcellularLocation>
        <location evidence="8">Nucleus</location>
    </subcellularLocation>
</comment>
<evidence type="ECO:0000256" key="4">
    <source>
        <dbReference type="ARBA" id="ARBA00022723"/>
    </source>
</evidence>
<keyword evidence="4 8" id="KW-0479">Metal-binding</keyword>
<dbReference type="GO" id="GO:0070336">
    <property type="term" value="F:flap-structured DNA binding"/>
    <property type="evidence" value="ECO:0007669"/>
    <property type="project" value="TreeGrafter"/>
</dbReference>
<dbReference type="GeneID" id="113210490"/>
<dbReference type="GO" id="GO:0004528">
    <property type="term" value="F:phosphodiesterase I activity"/>
    <property type="evidence" value="ECO:0007669"/>
    <property type="project" value="UniProtKB-EC"/>
</dbReference>
<dbReference type="InterPro" id="IPR049126">
    <property type="entry name" value="FAN1-like_TPR"/>
</dbReference>
<gene>
    <name evidence="12 13" type="primary">LOC113210490</name>
</gene>
<accession>A0A6J1SY66</accession>
<dbReference type="PANTHER" id="PTHR15749:SF4">
    <property type="entry name" value="FANCONI-ASSOCIATED NUCLEASE 1"/>
    <property type="match status" value="1"/>
</dbReference>
<reference evidence="12 13" key="1">
    <citation type="submission" date="2025-04" db="UniProtKB">
        <authorList>
            <consortium name="RefSeq"/>
        </authorList>
    </citation>
    <scope>IDENTIFICATION</scope>
    <source>
        <tissue evidence="12 13">Whole organism</tissue>
    </source>
</reference>
<keyword evidence="5 8" id="KW-0378">Hydrolase</keyword>
<dbReference type="GO" id="GO:0005634">
    <property type="term" value="C:nucleus"/>
    <property type="evidence" value="ECO:0007669"/>
    <property type="project" value="UniProtKB-SubCell"/>
</dbReference>
<feature type="compositionally biased region" description="Polar residues" evidence="9">
    <location>
        <begin position="97"/>
        <end position="107"/>
    </location>
</feature>
<dbReference type="GO" id="GO:0008409">
    <property type="term" value="F:5'-3' exonuclease activity"/>
    <property type="evidence" value="ECO:0007669"/>
    <property type="project" value="TreeGrafter"/>
</dbReference>
<sequence>MSDSDDDITILEEKLVKDSTKRWKWKTPNPVLMRGDSEQILQSVRVKLNMQNKIIPGNTYDGSPAASFVMDKRPEDMLIENQRPGKRKRSNTDTDSQKTPTKSNESKTVVPLTPEQILELTENCLDSDNEPELTPVKESPQTQQRENSQVSSSKRALNFGIRASSSLRNRSSKFFGAGTSSTDVDEILSQETSERGEGRSPSRTPSPRKKRLPKNSPIRLLPSHSHRKSPAKPNMRSLSPRKSPGPNGTPKKDEDFSVEDHLMIPEGPYYYEAFCFMIKKVCENSEYTHLFLDSEHKKLKEVYHSREEFQLYVRLMNRKDKWNRCSDIKYNDISANLTPHFDYLESQGFISCDLKDEKIEDILSLLKLEELKTVCSTFKVKKEKLKSKTISALVAMQKSQPTILGMPSPLLKSVVAVLGRCVKLNMEWRRVFRRCILLFSLFHSHEDLDKLCSEQALLLLQVKLGNMVLPLADKSNLPSHKVFETRDQLIRFEEAKELKQSLSYAMEVKNFDEVQELVRKIMNQFAALRKLTSETQYILQLPKFLHRFCAGTVYAVALTQSIEALKQARQYQMAIDVLDLLNDQTTYCPDYKGKWMLNKATIFHVNLKELVKASNVLYAALRRKSLFNSVDRMHLHERAEKIIKLKKNGLSNEQKQRLQNEMDPPHQAPEAVEISARAYISSKPGLKKVYIRDTEDGKEFMSVEETVIAHYKSLGFLYGIHDEGSTISSLCMLSLWHHIYDTTIPGVFQSPFQEKPLDWGKKIFYELRKDAIETRLANILAQDVPTIAKELSNIREENCLKSSVINWDRLERLDIQKFLECVSIPTFVAITRRLIEDFKCNRSGFPDLVIWSPPQKQCLFVEVKSPNDVLSTVQCLWLDFLKNCNAKAVVAHIRESGSKTTAQKK</sequence>
<evidence type="ECO:0000256" key="8">
    <source>
        <dbReference type="RuleBase" id="RU365033"/>
    </source>
</evidence>
<evidence type="ECO:0000256" key="7">
    <source>
        <dbReference type="ARBA" id="ARBA00023211"/>
    </source>
</evidence>
<keyword evidence="3 8" id="KW-0540">Nuclease</keyword>
<keyword evidence="8" id="KW-0539">Nucleus</keyword>